<proteinExistence type="predicted"/>
<dbReference type="Gene3D" id="3.10.129.10">
    <property type="entry name" value="Hotdog Thioesterase"/>
    <property type="match status" value="1"/>
</dbReference>
<feature type="domain" description="MaoC-like" evidence="2">
    <location>
        <begin position="161"/>
        <end position="253"/>
    </location>
</feature>
<dbReference type="InterPro" id="IPR054357">
    <property type="entry name" value="MFE-2_N"/>
</dbReference>
<gene>
    <name evidence="4" type="ORF">E8A74_15710</name>
</gene>
<feature type="domain" description="Peroxisomal multifunctional enzyme type 2-like N-terminal" evidence="3">
    <location>
        <begin position="17"/>
        <end position="140"/>
    </location>
</feature>
<organism evidence="4 5">
    <name type="scientific">Polyangium fumosum</name>
    <dbReference type="NCBI Taxonomy" id="889272"/>
    <lineage>
        <taxon>Bacteria</taxon>
        <taxon>Pseudomonadati</taxon>
        <taxon>Myxococcota</taxon>
        <taxon>Polyangia</taxon>
        <taxon>Polyangiales</taxon>
        <taxon>Polyangiaceae</taxon>
        <taxon>Polyangium</taxon>
    </lineage>
</organism>
<dbReference type="PANTHER" id="PTHR13078">
    <property type="entry name" value="PEROXISOMAL MULTIFUNCTIONAL ENZYME TYPE 2-RELATED"/>
    <property type="match status" value="1"/>
</dbReference>
<dbReference type="EMBL" id="SSMQ01000014">
    <property type="protein sequence ID" value="TKD08367.1"/>
    <property type="molecule type" value="Genomic_DNA"/>
</dbReference>
<evidence type="ECO:0000259" key="3">
    <source>
        <dbReference type="Pfam" id="PF22622"/>
    </source>
</evidence>
<dbReference type="InterPro" id="IPR002539">
    <property type="entry name" value="MaoC-like_dom"/>
</dbReference>
<feature type="region of interest" description="Disordered" evidence="1">
    <location>
        <begin position="141"/>
        <end position="163"/>
    </location>
</feature>
<evidence type="ECO:0000313" key="5">
    <source>
        <dbReference type="Proteomes" id="UP000309215"/>
    </source>
</evidence>
<dbReference type="GO" id="GO:0006635">
    <property type="term" value="P:fatty acid beta-oxidation"/>
    <property type="evidence" value="ECO:0007669"/>
    <property type="project" value="TreeGrafter"/>
</dbReference>
<dbReference type="GO" id="GO:0003857">
    <property type="term" value="F:(3S)-3-hydroxyacyl-CoA dehydrogenase (NAD+) activity"/>
    <property type="evidence" value="ECO:0007669"/>
    <property type="project" value="TreeGrafter"/>
</dbReference>
<dbReference type="RefSeq" id="WP_136929827.1">
    <property type="nucleotide sequence ID" value="NZ_SSMQ01000014.1"/>
</dbReference>
<name>A0A4U1JCK6_9BACT</name>
<dbReference type="SUPFAM" id="SSF54637">
    <property type="entry name" value="Thioesterase/thiol ester dehydrase-isomerase"/>
    <property type="match status" value="2"/>
</dbReference>
<dbReference type="Proteomes" id="UP000309215">
    <property type="component" value="Unassembled WGS sequence"/>
</dbReference>
<dbReference type="AlphaFoldDB" id="A0A4U1JCK6"/>
<dbReference type="Pfam" id="PF01575">
    <property type="entry name" value="MaoC_dehydratas"/>
    <property type="match status" value="1"/>
</dbReference>
<dbReference type="PANTHER" id="PTHR13078:SF56">
    <property type="entry name" value="PEROXISOMAL MULTIFUNCTIONAL ENZYME TYPE 2"/>
    <property type="match status" value="1"/>
</dbReference>
<accession>A0A4U1JCK6</accession>
<sequence length="283" mass="30228">MALDLSSLGFTTEPCSFPYDWKTLALYALGIGAKRDELAYLYEGTEGGIRVVPTFAVIPATEPVFKSLARTGGNFAMVVHGGQKIRALAPIPPSGTLLTTATIRGIYDMKKLAQVVIDTTTTLESGERVYETTWSILYRGEGGFSGPRPPSDPDEPSLPKDREPTFIHEETTSPEQALLYRLCGDFNPLHADPAFAASVGFPQGPILHGLATYGFAARAVVKGLLGGDASRLRVLSAQFRKPVWPGDTIVTQGFLLEGGKVALQASVKGRPEAVLTGGYAEIA</sequence>
<evidence type="ECO:0000259" key="2">
    <source>
        <dbReference type="Pfam" id="PF01575"/>
    </source>
</evidence>
<dbReference type="InterPro" id="IPR029069">
    <property type="entry name" value="HotDog_dom_sf"/>
</dbReference>
<keyword evidence="5" id="KW-1185">Reference proteome</keyword>
<dbReference type="OrthoDB" id="9800237at2"/>
<reference evidence="4 5" key="1">
    <citation type="submission" date="2019-04" db="EMBL/GenBank/DDBJ databases">
        <authorList>
            <person name="Li Y."/>
            <person name="Wang J."/>
        </authorList>
    </citation>
    <scope>NUCLEOTIDE SEQUENCE [LARGE SCALE GENOMIC DNA]</scope>
    <source>
        <strain evidence="4 5">DSM 14668</strain>
    </source>
</reference>
<protein>
    <submittedName>
        <fullName evidence="4">MaoC family protein</fullName>
    </submittedName>
</protein>
<evidence type="ECO:0000256" key="1">
    <source>
        <dbReference type="SAM" id="MobiDB-lite"/>
    </source>
</evidence>
<dbReference type="GO" id="GO:0044594">
    <property type="term" value="F:17-beta-hydroxysteroid dehydrogenase (NAD+) activity"/>
    <property type="evidence" value="ECO:0007669"/>
    <property type="project" value="TreeGrafter"/>
</dbReference>
<comment type="caution">
    <text evidence="4">The sequence shown here is derived from an EMBL/GenBank/DDBJ whole genome shotgun (WGS) entry which is preliminary data.</text>
</comment>
<dbReference type="CDD" id="cd03448">
    <property type="entry name" value="HDE_HSD"/>
    <property type="match status" value="1"/>
</dbReference>
<dbReference type="GO" id="GO:0004300">
    <property type="term" value="F:enoyl-CoA hydratase activity"/>
    <property type="evidence" value="ECO:0007669"/>
    <property type="project" value="TreeGrafter"/>
</dbReference>
<evidence type="ECO:0000313" key="4">
    <source>
        <dbReference type="EMBL" id="TKD08367.1"/>
    </source>
</evidence>
<dbReference type="Pfam" id="PF22622">
    <property type="entry name" value="MFE-2_hydrat-2_N"/>
    <property type="match status" value="1"/>
</dbReference>